<dbReference type="EMBL" id="OD008586">
    <property type="protein sequence ID" value="CAD7415006.1"/>
    <property type="molecule type" value="Genomic_DNA"/>
</dbReference>
<dbReference type="PANTHER" id="PTHR37492">
    <property type="entry name" value="SI:CH211-171H4.7-RELATED"/>
    <property type="match status" value="1"/>
</dbReference>
<sequence>MDDDGPTNNTTYGKIGTGIRHHYIRPYTVLAAVQIDPRVLAAVQINPGVLAAVQIDPRVLAGVQIDPRVLAGVQIDPRVLAGVQIDPKLLTAVQIDPRVLAGVQIKPGVLVAVQIDPKLLAAVQIDPRVLAAVQIKPGVLAAVQIKPGVLAAVQIDPRVLAAVQIDPRVLAAVQIDPRVLAAVQIDPRVLAGVQIDSGVLAAVQIEPRPLCAHLRQVALLVVPVDHYSSVREQSAVGETSDPKMGHGGDPILCHGCFVQLVLRRHMIVTLMESSLAMRISSLLRATTHKALQSSSLAPCLNNRSAIPISLLRQASTSAVDRAMLSTLEVGVSPKHEQCTGHVVVPPSDRSPTQVKSCHDGLNTVRYSSPGRADKFFRRPARLTWATCLHLLGNIAQYYTTQMQ</sequence>
<organism evidence="1">
    <name type="scientific">Timema poppense</name>
    <name type="common">Walking stick</name>
    <dbReference type="NCBI Taxonomy" id="170557"/>
    <lineage>
        <taxon>Eukaryota</taxon>
        <taxon>Metazoa</taxon>
        <taxon>Ecdysozoa</taxon>
        <taxon>Arthropoda</taxon>
        <taxon>Hexapoda</taxon>
        <taxon>Insecta</taxon>
        <taxon>Pterygota</taxon>
        <taxon>Neoptera</taxon>
        <taxon>Polyneoptera</taxon>
        <taxon>Phasmatodea</taxon>
        <taxon>Timematodea</taxon>
        <taxon>Timematoidea</taxon>
        <taxon>Timematidae</taxon>
        <taxon>Timema</taxon>
    </lineage>
</organism>
<accession>A0A7R9DK08</accession>
<gene>
    <name evidence="1" type="ORF">TPSB3V08_LOCUS10044</name>
</gene>
<protein>
    <submittedName>
        <fullName evidence="1">Uncharacterized protein</fullName>
    </submittedName>
</protein>
<dbReference type="PANTHER" id="PTHR37492:SF4">
    <property type="entry name" value="TSC22 DOMAIN FAMILY PROTEIN 3 ISOFORM X1"/>
    <property type="match status" value="1"/>
</dbReference>
<name>A0A7R9DK08_TIMPO</name>
<proteinExistence type="predicted"/>
<reference evidence="1" key="1">
    <citation type="submission" date="2020-11" db="EMBL/GenBank/DDBJ databases">
        <authorList>
            <person name="Tran Van P."/>
        </authorList>
    </citation>
    <scope>NUCLEOTIDE SEQUENCE</scope>
</reference>
<evidence type="ECO:0000313" key="1">
    <source>
        <dbReference type="EMBL" id="CAD7415006.1"/>
    </source>
</evidence>
<dbReference type="AlphaFoldDB" id="A0A7R9DK08"/>